<dbReference type="Pfam" id="PF05872">
    <property type="entry name" value="HerA_C"/>
    <property type="match status" value="1"/>
</dbReference>
<name>A0A7J3X7C3_THEPE</name>
<evidence type="ECO:0000256" key="1">
    <source>
        <dbReference type="SAM" id="Coils"/>
    </source>
</evidence>
<evidence type="ECO:0000259" key="2">
    <source>
        <dbReference type="Pfam" id="PF05872"/>
    </source>
</evidence>
<accession>A0A7J3X7C3</accession>
<dbReference type="PANTHER" id="PTHR30121">
    <property type="entry name" value="UNCHARACTERIZED PROTEIN YJGR-RELATED"/>
    <property type="match status" value="1"/>
</dbReference>
<dbReference type="InterPro" id="IPR027417">
    <property type="entry name" value="P-loop_NTPase"/>
</dbReference>
<keyword evidence="1" id="KW-0175">Coiled coil</keyword>
<gene>
    <name evidence="3" type="ORF">ENM88_04800</name>
</gene>
<dbReference type="InterPro" id="IPR051162">
    <property type="entry name" value="T4SS_component"/>
</dbReference>
<reference evidence="3" key="1">
    <citation type="journal article" date="2020" name="mSystems">
        <title>Genome- and Community-Level Interaction Insights into Carbon Utilization and Element Cycling Functions of Hydrothermarchaeota in Hydrothermal Sediment.</title>
        <authorList>
            <person name="Zhou Z."/>
            <person name="Liu Y."/>
            <person name="Xu W."/>
            <person name="Pan J."/>
            <person name="Luo Z.H."/>
            <person name="Li M."/>
        </authorList>
    </citation>
    <scope>NUCLEOTIDE SEQUENCE [LARGE SCALE GENOMIC DNA]</scope>
    <source>
        <strain evidence="3">SpSt-1125</strain>
    </source>
</reference>
<protein>
    <submittedName>
        <fullName evidence="3">DUF853 family protein</fullName>
    </submittedName>
</protein>
<organism evidence="3">
    <name type="scientific">Thermofilum pendens</name>
    <dbReference type="NCBI Taxonomy" id="2269"/>
    <lineage>
        <taxon>Archaea</taxon>
        <taxon>Thermoproteota</taxon>
        <taxon>Thermoprotei</taxon>
        <taxon>Thermofilales</taxon>
        <taxon>Thermofilaceae</taxon>
        <taxon>Thermofilum</taxon>
    </lineage>
</organism>
<dbReference type="Gene3D" id="3.40.50.300">
    <property type="entry name" value="P-loop containing nucleotide triphosphate hydrolases"/>
    <property type="match status" value="2"/>
</dbReference>
<dbReference type="AlphaFoldDB" id="A0A7J3X7C3"/>
<dbReference type="InterPro" id="IPR033186">
    <property type="entry name" value="HerA_C"/>
</dbReference>
<dbReference type="SUPFAM" id="SSF52540">
    <property type="entry name" value="P-loop containing nucleoside triphosphate hydrolases"/>
    <property type="match status" value="1"/>
</dbReference>
<dbReference type="PANTHER" id="PTHR30121:SF6">
    <property type="entry name" value="SLR6007 PROTEIN"/>
    <property type="match status" value="1"/>
</dbReference>
<feature type="coiled-coil region" evidence="1">
    <location>
        <begin position="597"/>
        <end position="679"/>
    </location>
</feature>
<comment type="caution">
    <text evidence="3">The sequence shown here is derived from an EMBL/GenBank/DDBJ whole genome shotgun (WGS) entry which is preliminary data.</text>
</comment>
<evidence type="ECO:0000313" key="3">
    <source>
        <dbReference type="EMBL" id="HHP05052.1"/>
    </source>
</evidence>
<dbReference type="EMBL" id="DRZM01000147">
    <property type="protein sequence ID" value="HHP05052.1"/>
    <property type="molecule type" value="Genomic_DNA"/>
</dbReference>
<proteinExistence type="predicted"/>
<feature type="domain" description="Helicase HerA-like C-terminal" evidence="2">
    <location>
        <begin position="26"/>
        <end position="85"/>
    </location>
</feature>
<sequence length="734" mass="80960">MPSRLFVLGTRRLGGDFALSEGDLAAHGVVFGATGSGKTGFLVVLMEEALVNGVPVVGLDVKGDLSSLGLPSRAARSGDSRLEVFAKSRVEVYTPGHPGGRPVSLLGLPGGGAEARSFAGDCADFLLAAAGFAPEKHQGLRRLLEEVVLYGLERGELGWEALPQMLLNPPFRQVGGVDVDSLVPGRRRREAAARLASFIGSSSFGRWLQGEALDFNRFAGEPGAYVFYLPHLTREEREAFVAFFLRRLYSWMLRQGASSGLRLLLVFDEVYGYLPPHPRTSPAKEPLLLVVKQGRAFGVSVFLSTQNPYDVDYRALSNAKLWVVGRLQTSNDRRRVLEGVREASSSSIDLESLEEVLASLKPREFLVYNAGSGSLEVIRTRDTYSELLGPLTLDQVSARAKPLPRHPPQAQATPSPEAGLLLLPPATEGVEEYFLRGRDLGEVVEELERRGFKTVRIVSAYYEPVLAVTGEVFLPGAPSPARVTRLVELARVGGGAVFLEESSLGLRSEELSTLQLETAPTPGFKFVPPGIPLAGRRALKLILDRFREELGRTSFRLYKCMETGELSNPAEDLASFSERQALAIAAGSRGARRESELRRIVSALKREYDAVERLERQLSELKVELLLDSIGKALSGRARYIPRRLASTMSRMRQIERKIREKQEKISLLREEAKKYLEEQPTRPTIREVYVKPSKVQVSAVALLWVPVVEVEAEENRGRNILRISTCNFYILKG</sequence>